<evidence type="ECO:0000313" key="2">
    <source>
        <dbReference type="Proteomes" id="UP001519348"/>
    </source>
</evidence>
<proteinExistence type="predicted"/>
<gene>
    <name evidence="1" type="ORF">J2Z27_000910</name>
</gene>
<accession>A0ABS4HLR9</accession>
<dbReference type="PANTHER" id="PTHR33408">
    <property type="entry name" value="TRANSPOSASE"/>
    <property type="match status" value="1"/>
</dbReference>
<organism evidence="1 2">
    <name type="scientific">Jeotgalicoccus aerolatus</name>
    <dbReference type="NCBI Taxonomy" id="709510"/>
    <lineage>
        <taxon>Bacteria</taxon>
        <taxon>Bacillati</taxon>
        <taxon>Bacillota</taxon>
        <taxon>Bacilli</taxon>
        <taxon>Bacillales</taxon>
        <taxon>Staphylococcaceae</taxon>
        <taxon>Jeotgalicoccus</taxon>
    </lineage>
</organism>
<dbReference type="Proteomes" id="UP001519348">
    <property type="component" value="Unassembled WGS sequence"/>
</dbReference>
<comment type="caution">
    <text evidence="1">The sequence shown here is derived from an EMBL/GenBank/DDBJ whole genome shotgun (WGS) entry which is preliminary data.</text>
</comment>
<evidence type="ECO:0008006" key="3">
    <source>
        <dbReference type="Google" id="ProtNLM"/>
    </source>
</evidence>
<sequence>MQNCQLKPRYNLQIATNNQFVLDYDIYWNTTDTCILNLFLHTMQHIFQHLPEYIVPDAGYKSESNYECIADKYERQALIPYNTYHKEQKKKYEGDEMHPNH</sequence>
<keyword evidence="2" id="KW-1185">Reference proteome</keyword>
<protein>
    <recommendedName>
        <fullName evidence="3">Transposase DDE domain protein</fullName>
    </recommendedName>
</protein>
<dbReference type="PANTHER" id="PTHR33408:SF2">
    <property type="entry name" value="TRANSPOSASE DDE DOMAIN-CONTAINING PROTEIN"/>
    <property type="match status" value="1"/>
</dbReference>
<evidence type="ECO:0000313" key="1">
    <source>
        <dbReference type="EMBL" id="MBP1951875.1"/>
    </source>
</evidence>
<name>A0ABS4HLR9_9STAP</name>
<dbReference type="EMBL" id="JAGGKN010000002">
    <property type="protein sequence ID" value="MBP1951875.1"/>
    <property type="molecule type" value="Genomic_DNA"/>
</dbReference>
<reference evidence="1 2" key="1">
    <citation type="submission" date="2021-03" db="EMBL/GenBank/DDBJ databases">
        <title>Genomic Encyclopedia of Type Strains, Phase IV (KMG-IV): sequencing the most valuable type-strain genomes for metagenomic binning, comparative biology and taxonomic classification.</title>
        <authorList>
            <person name="Goeker M."/>
        </authorList>
    </citation>
    <scope>NUCLEOTIDE SEQUENCE [LARGE SCALE GENOMIC DNA]</scope>
    <source>
        <strain evidence="1 2">DSM 22420</strain>
    </source>
</reference>